<dbReference type="AlphaFoldDB" id="A0A974XFV6"/>
<gene>
    <name evidence="2" type="ORF">J0B03_02705</name>
</gene>
<feature type="transmembrane region" description="Helical" evidence="1">
    <location>
        <begin position="64"/>
        <end position="82"/>
    </location>
</feature>
<protein>
    <recommendedName>
        <fullName evidence="4">Multicomponent Na+:H+ antiporter subunit B</fullName>
    </recommendedName>
</protein>
<evidence type="ECO:0008006" key="4">
    <source>
        <dbReference type="Google" id="ProtNLM"/>
    </source>
</evidence>
<sequence>MMRRAFAMIFCLAVAAYVLFIYNGTTLTPDPYVVDYYIANFTKDTFAQNAVAAIYLNYRMFDSMFETLILLVSVTAVINFSWRRDHEE</sequence>
<dbReference type="EMBL" id="CP071444">
    <property type="protein sequence ID" value="QSX08996.1"/>
    <property type="molecule type" value="Genomic_DNA"/>
</dbReference>
<keyword evidence="3" id="KW-1185">Reference proteome</keyword>
<keyword evidence="1" id="KW-0472">Membrane</keyword>
<evidence type="ECO:0000313" key="3">
    <source>
        <dbReference type="Proteomes" id="UP000663499"/>
    </source>
</evidence>
<reference evidence="2" key="1">
    <citation type="submission" date="2021-03" db="EMBL/GenBank/DDBJ databases">
        <title>Alkalibacter marinus sp. nov., isolated from tidal flat sediment.</title>
        <authorList>
            <person name="Namirimu T."/>
            <person name="Yang J.-A."/>
            <person name="Yang S.-H."/>
            <person name="Kim Y.-J."/>
            <person name="Kwon K.K."/>
        </authorList>
    </citation>
    <scope>NUCLEOTIDE SEQUENCE</scope>
    <source>
        <strain evidence="2">ES005</strain>
    </source>
</reference>
<evidence type="ECO:0000256" key="1">
    <source>
        <dbReference type="SAM" id="Phobius"/>
    </source>
</evidence>
<dbReference type="RefSeq" id="WP_207300337.1">
    <property type="nucleotide sequence ID" value="NZ_CP071444.1"/>
</dbReference>
<name>A0A974XFV6_9FIRM</name>
<organism evidence="2 3">
    <name type="scientific">Alkalibacter rhizosphaerae</name>
    <dbReference type="NCBI Taxonomy" id="2815577"/>
    <lineage>
        <taxon>Bacteria</taxon>
        <taxon>Bacillati</taxon>
        <taxon>Bacillota</taxon>
        <taxon>Clostridia</taxon>
        <taxon>Eubacteriales</taxon>
        <taxon>Eubacteriaceae</taxon>
        <taxon>Alkalibacter</taxon>
    </lineage>
</organism>
<accession>A0A974XFV6</accession>
<dbReference type="KEGG" id="alka:J0B03_02705"/>
<keyword evidence="1" id="KW-1133">Transmembrane helix</keyword>
<dbReference type="Proteomes" id="UP000663499">
    <property type="component" value="Chromosome"/>
</dbReference>
<proteinExistence type="predicted"/>
<evidence type="ECO:0000313" key="2">
    <source>
        <dbReference type="EMBL" id="QSX08996.1"/>
    </source>
</evidence>
<keyword evidence="1" id="KW-0812">Transmembrane</keyword>